<dbReference type="Gene3D" id="3.40.50.1820">
    <property type="entry name" value="alpha/beta hydrolase"/>
    <property type="match status" value="1"/>
</dbReference>
<dbReference type="InterPro" id="IPR029058">
    <property type="entry name" value="AB_hydrolase_fold"/>
</dbReference>
<dbReference type="Proteomes" id="UP000590524">
    <property type="component" value="Unassembled WGS sequence"/>
</dbReference>
<dbReference type="InterPro" id="IPR013595">
    <property type="entry name" value="Pept_S33_TAP-like_C"/>
</dbReference>
<proteinExistence type="predicted"/>
<evidence type="ECO:0000259" key="1">
    <source>
        <dbReference type="Pfam" id="PF08386"/>
    </source>
</evidence>
<feature type="domain" description="Peptidase S33 tripeptidyl aminopeptidase-like C-terminal" evidence="1">
    <location>
        <begin position="372"/>
        <end position="455"/>
    </location>
</feature>
<comment type="caution">
    <text evidence="2">The sequence shown here is derived from an EMBL/GenBank/DDBJ whole genome shotgun (WGS) entry which is preliminary data.</text>
</comment>
<name>A0A7W6PXQ3_9SPHN</name>
<accession>A0A7W6PXQ3</accession>
<dbReference type="EMBL" id="JACIEU010000021">
    <property type="protein sequence ID" value="MBB4150509.1"/>
    <property type="molecule type" value="Genomic_DNA"/>
</dbReference>
<organism evidence="2 3">
    <name type="scientific">Sphingobium scionense</name>
    <dbReference type="NCBI Taxonomy" id="1404341"/>
    <lineage>
        <taxon>Bacteria</taxon>
        <taxon>Pseudomonadati</taxon>
        <taxon>Pseudomonadota</taxon>
        <taxon>Alphaproteobacteria</taxon>
        <taxon>Sphingomonadales</taxon>
        <taxon>Sphingomonadaceae</taxon>
        <taxon>Sphingobium</taxon>
    </lineage>
</organism>
<gene>
    <name evidence="2" type="ORF">GGQ90_004314</name>
</gene>
<protein>
    <submittedName>
        <fullName evidence="2">Pimeloyl-ACP methyl ester carboxylesterase</fullName>
    </submittedName>
</protein>
<dbReference type="Pfam" id="PF08386">
    <property type="entry name" value="Abhydrolase_4"/>
    <property type="match status" value="1"/>
</dbReference>
<keyword evidence="3" id="KW-1185">Reference proteome</keyword>
<evidence type="ECO:0000313" key="2">
    <source>
        <dbReference type="EMBL" id="MBB4150509.1"/>
    </source>
</evidence>
<dbReference type="RefSeq" id="WP_188083858.1">
    <property type="nucleotide sequence ID" value="NZ_JBHLYA010000104.1"/>
</dbReference>
<sequence>MVHAATKPPRIQAAACQLLDVPPDWALRNPVDCGWVTVPAHRGSGDMAPLKLWVFRIRAYEDPARSEPRAVIRMVGGPIPRLQNMSTLDSVATRLSRRTHDVIFFDYRGVGQSEPRMVCHVDPVTGIAIADRLASKIAQYGACRRQIAASGVDMRAVNSRDNGLDVADIARAMGYKHYAIRAGSYSNLPAFDLMRTRPDGLYAAAIDTVSPPNSPLDNFISAFGDGMERWQRACDLQPACKARFPDLAAMLGTAFDRLERQPLVVSGRHMTAPDIAAAIFDLGFDSETLPFVPLAIEAAAKGDAALLVKWLAAMPPGDFTMPDMTDPLGPTHATLVCAEGSKGHSYRSLLQEGMARYPYLARAAGPLSAVDRLCTAWRGNKPPANLFDAPAGDIPVLLLSAALDPSRSPADGRLAARTLSHATVLELPGRTHLGGDADCQYHIEAAFLADPAQPLDHGCVEAMDDPVFALEGFEPFLDGLK</sequence>
<dbReference type="AlphaFoldDB" id="A0A7W6PXQ3"/>
<evidence type="ECO:0000313" key="3">
    <source>
        <dbReference type="Proteomes" id="UP000590524"/>
    </source>
</evidence>
<dbReference type="SUPFAM" id="SSF53474">
    <property type="entry name" value="alpha/beta-Hydrolases"/>
    <property type="match status" value="1"/>
</dbReference>
<reference evidence="2 3" key="1">
    <citation type="submission" date="2020-08" db="EMBL/GenBank/DDBJ databases">
        <title>Genomic Encyclopedia of Type Strains, Phase IV (KMG-IV): sequencing the most valuable type-strain genomes for metagenomic binning, comparative biology and taxonomic classification.</title>
        <authorList>
            <person name="Goeker M."/>
        </authorList>
    </citation>
    <scope>NUCLEOTIDE SEQUENCE [LARGE SCALE GENOMIC DNA]</scope>
    <source>
        <strain evidence="2 3">DSM 19371</strain>
    </source>
</reference>